<evidence type="ECO:0000313" key="1">
    <source>
        <dbReference type="EMBL" id="KTW29054.1"/>
    </source>
</evidence>
<dbReference type="Proteomes" id="UP000053447">
    <property type="component" value="Unassembled WGS sequence"/>
</dbReference>
<evidence type="ECO:0000313" key="2">
    <source>
        <dbReference type="Proteomes" id="UP000053447"/>
    </source>
</evidence>
<gene>
    <name evidence="1" type="ORF">T551_02328</name>
</gene>
<dbReference type="GeneID" id="28940846"/>
<dbReference type="eggNOG" id="ENOG502SDT6">
    <property type="taxonomic scope" value="Eukaryota"/>
</dbReference>
<dbReference type="VEuPathDB" id="FungiDB:T551_02328"/>
<dbReference type="RefSeq" id="XP_018229163.1">
    <property type="nucleotide sequence ID" value="XM_018374591.1"/>
</dbReference>
<dbReference type="OrthoDB" id="5332167at2759"/>
<comment type="caution">
    <text evidence="1">The sequence shown here is derived from an EMBL/GenBank/DDBJ whole genome shotgun (WGS) entry which is preliminary data.</text>
</comment>
<proteinExistence type="predicted"/>
<dbReference type="AlphaFoldDB" id="A0A0W4ZL02"/>
<dbReference type="Gene3D" id="3.80.10.10">
    <property type="entry name" value="Ribonuclease Inhibitor"/>
    <property type="match status" value="1"/>
</dbReference>
<sequence>MNINESSGNVFLDPFNSFRDKLKLKGCKFNNINCKNKYILSLKMITIKKIVEFSNQLTIDILKLIPWNDVGEYLWKEIVETSYDSFKIWKIFVTVYFDSIESPDVFNRTEVLMSSFVSILKEIDCVSLFWLNTLDINNNKTLSTEDFIYISYLHNLIALNVSNTNLTDMILSHWGRAAEKGKFFQLLYIDMRYNQCSLSCSISHMAKFKSLLYFSIEDYQPQKVDFLYKKYSYLKPPDQLIESIIQCNTFEESYKCIFNFHSHFAKHSIIYNLFIKSKNNISMEQNPPLLFYGRTLKDSTLFSSTDLKKNISISKISILEKKRVCKKIKSRLDENWKNIIK</sequence>
<protein>
    <submittedName>
        <fullName evidence="1">Uncharacterized protein</fullName>
    </submittedName>
</protein>
<reference evidence="2" key="1">
    <citation type="journal article" date="2016" name="Nat. Commun.">
        <title>Genome analysis of three Pneumocystis species reveals adaptation mechanisms to life exclusively in mammalian hosts.</title>
        <authorList>
            <person name="Ma L."/>
            <person name="Chen Z."/>
            <person name="Huang D.W."/>
            <person name="Kutty G."/>
            <person name="Ishihara M."/>
            <person name="Wang H."/>
            <person name="Abouelleil A."/>
            <person name="Bishop L."/>
            <person name="Davey E."/>
            <person name="Deng R."/>
            <person name="Deng X."/>
            <person name="Fan L."/>
            <person name="Fantoni G."/>
            <person name="Fitzgerald M."/>
            <person name="Gogineni E."/>
            <person name="Goldberg J.M."/>
            <person name="Handley G."/>
            <person name="Hu X."/>
            <person name="Huber C."/>
            <person name="Jiao X."/>
            <person name="Jones K."/>
            <person name="Levin J.Z."/>
            <person name="Liu Y."/>
            <person name="Macdonald P."/>
            <person name="Melnikov A."/>
            <person name="Raley C."/>
            <person name="Sassi M."/>
            <person name="Sherman B.T."/>
            <person name="Song X."/>
            <person name="Sykes S."/>
            <person name="Tran B."/>
            <person name="Walsh L."/>
            <person name="Xia Y."/>
            <person name="Yang J."/>
            <person name="Young S."/>
            <person name="Zeng Q."/>
            <person name="Zheng X."/>
            <person name="Stephens R."/>
            <person name="Nusbaum C."/>
            <person name="Birren B.W."/>
            <person name="Azadi P."/>
            <person name="Lempicki R.A."/>
            <person name="Cuomo C.A."/>
            <person name="Kovacs J.A."/>
        </authorList>
    </citation>
    <scope>NUCLEOTIDE SEQUENCE [LARGE SCALE GENOMIC DNA]</scope>
    <source>
        <strain evidence="2">RU7</strain>
    </source>
</reference>
<dbReference type="EMBL" id="LFWA01000010">
    <property type="protein sequence ID" value="KTW29054.1"/>
    <property type="molecule type" value="Genomic_DNA"/>
</dbReference>
<accession>A0A0W4ZL02</accession>
<organism evidence="1 2">
    <name type="scientific">Pneumocystis jirovecii (strain RU7)</name>
    <name type="common">Human pneumocystis pneumonia agent</name>
    <dbReference type="NCBI Taxonomy" id="1408657"/>
    <lineage>
        <taxon>Eukaryota</taxon>
        <taxon>Fungi</taxon>
        <taxon>Dikarya</taxon>
        <taxon>Ascomycota</taxon>
        <taxon>Taphrinomycotina</taxon>
        <taxon>Pneumocystomycetes</taxon>
        <taxon>Pneumocystaceae</taxon>
        <taxon>Pneumocystis</taxon>
    </lineage>
</organism>
<dbReference type="SUPFAM" id="SSF52047">
    <property type="entry name" value="RNI-like"/>
    <property type="match status" value="1"/>
</dbReference>
<dbReference type="InterPro" id="IPR032675">
    <property type="entry name" value="LRR_dom_sf"/>
</dbReference>
<name>A0A0W4ZL02_PNEJ7</name>
<keyword evidence="2" id="KW-1185">Reference proteome</keyword>